<keyword evidence="4" id="KW-1185">Reference proteome</keyword>
<feature type="region of interest" description="Disordered" evidence="1">
    <location>
        <begin position="165"/>
        <end position="251"/>
    </location>
</feature>
<sequence>MSSRLRLTTAVAAVALATLSVPGAALASSGKDSDRDGMPDKYERANGLNPRKNDARGDKDKDGLRNLAEFRAGTNPSKADSDSDGIRDGDDKRPRVKDDARVRFTVTSYDATTGALVVAYGKGSSLTVTVTDGTALEWRGHRKGCTSPATVADLVSGAGIDKLKLARPASDDDGKHDGKDDSGKHDGKDDGGKHDGKDDDGKDDGGKQDGTDDGGKHDGKDDGGKHDGSDDSGHHARVATLPGDDSPAAADKTAVAERIGLVCAAGS</sequence>
<dbReference type="EMBL" id="JAENHO010000002">
    <property type="protein sequence ID" value="MBL7253930.1"/>
    <property type="molecule type" value="Genomic_DNA"/>
</dbReference>
<dbReference type="Proteomes" id="UP000598996">
    <property type="component" value="Unassembled WGS sequence"/>
</dbReference>
<reference evidence="3 4" key="1">
    <citation type="submission" date="2021-01" db="EMBL/GenBank/DDBJ databases">
        <title>Actinoplanes sp. nov. LDG1-01 isolated from lichen.</title>
        <authorList>
            <person name="Saeng-In P."/>
            <person name="Phongsopitanun W."/>
            <person name="Kanchanasin P."/>
            <person name="Yuki M."/>
            <person name="Kudo T."/>
            <person name="Ohkuma M."/>
            <person name="Tanasupawat S."/>
        </authorList>
    </citation>
    <scope>NUCLEOTIDE SEQUENCE [LARGE SCALE GENOMIC DNA]</scope>
    <source>
        <strain evidence="3 4">LDG1-01</strain>
    </source>
</reference>
<comment type="caution">
    <text evidence="3">The sequence shown here is derived from an EMBL/GenBank/DDBJ whole genome shotgun (WGS) entry which is preliminary data.</text>
</comment>
<feature type="compositionally biased region" description="Basic and acidic residues" evidence="1">
    <location>
        <begin position="51"/>
        <end position="64"/>
    </location>
</feature>
<dbReference type="RefSeq" id="WP_202990295.1">
    <property type="nucleotide sequence ID" value="NZ_JAENHO010000002.1"/>
</dbReference>
<organism evidence="3 4">
    <name type="scientific">Paractinoplanes lichenicola</name>
    <dbReference type="NCBI Taxonomy" id="2802976"/>
    <lineage>
        <taxon>Bacteria</taxon>
        <taxon>Bacillati</taxon>
        <taxon>Actinomycetota</taxon>
        <taxon>Actinomycetes</taxon>
        <taxon>Micromonosporales</taxon>
        <taxon>Micromonosporaceae</taxon>
        <taxon>Paractinoplanes</taxon>
    </lineage>
</organism>
<feature type="compositionally biased region" description="Basic and acidic residues" evidence="1">
    <location>
        <begin position="79"/>
        <end position="95"/>
    </location>
</feature>
<protein>
    <submittedName>
        <fullName evidence="3">Uncharacterized protein</fullName>
    </submittedName>
</protein>
<evidence type="ECO:0000256" key="2">
    <source>
        <dbReference type="SAM" id="SignalP"/>
    </source>
</evidence>
<evidence type="ECO:0000256" key="1">
    <source>
        <dbReference type="SAM" id="MobiDB-lite"/>
    </source>
</evidence>
<feature type="chain" id="PRO_5046306116" evidence="2">
    <location>
        <begin position="28"/>
        <end position="267"/>
    </location>
</feature>
<accession>A0ABS1VGT3</accession>
<gene>
    <name evidence="3" type="ORF">JKJ07_06365</name>
</gene>
<feature type="compositionally biased region" description="Basic and acidic residues" evidence="1">
    <location>
        <begin position="31"/>
        <end position="44"/>
    </location>
</feature>
<feature type="region of interest" description="Disordered" evidence="1">
    <location>
        <begin position="23"/>
        <end position="95"/>
    </location>
</feature>
<keyword evidence="2" id="KW-0732">Signal</keyword>
<feature type="signal peptide" evidence="2">
    <location>
        <begin position="1"/>
        <end position="27"/>
    </location>
</feature>
<proteinExistence type="predicted"/>
<name>A0ABS1VGT3_9ACTN</name>
<evidence type="ECO:0000313" key="4">
    <source>
        <dbReference type="Proteomes" id="UP000598996"/>
    </source>
</evidence>
<evidence type="ECO:0000313" key="3">
    <source>
        <dbReference type="EMBL" id="MBL7253930.1"/>
    </source>
</evidence>
<feature type="compositionally biased region" description="Basic and acidic residues" evidence="1">
    <location>
        <begin position="165"/>
        <end position="234"/>
    </location>
</feature>